<feature type="region of interest" description="Disordered" evidence="1">
    <location>
        <begin position="1"/>
        <end position="40"/>
    </location>
</feature>
<organism evidence="2 3">
    <name type="scientific">Marine Group I thaumarchaeote SCGC AAA799-B03</name>
    <dbReference type="NCBI Taxonomy" id="1502289"/>
    <lineage>
        <taxon>Archaea</taxon>
        <taxon>Nitrososphaerota</taxon>
        <taxon>Marine Group I</taxon>
    </lineage>
</organism>
<sequence>MKFELTRDSNGNAKITEIEGYSPGCNPESPGLCGEITRNN</sequence>
<gene>
    <name evidence="2" type="ORF">AAA799B03_01245</name>
</gene>
<keyword evidence="3" id="KW-1185">Reference proteome</keyword>
<comment type="caution">
    <text evidence="2">The sequence shown here is derived from an EMBL/GenBank/DDBJ whole genome shotgun (WGS) entry which is preliminary data.</text>
</comment>
<name>A0A087S680_9ARCH</name>
<evidence type="ECO:0000313" key="3">
    <source>
        <dbReference type="Proteomes" id="UP000029384"/>
    </source>
</evidence>
<accession>A0A087S680</accession>
<dbReference type="AlphaFoldDB" id="A0A087S680"/>
<dbReference type="EMBL" id="JOTA01000035">
    <property type="protein sequence ID" value="KFM21234.1"/>
    <property type="molecule type" value="Genomic_DNA"/>
</dbReference>
<evidence type="ECO:0000313" key="2">
    <source>
        <dbReference type="EMBL" id="KFM21234.1"/>
    </source>
</evidence>
<dbReference type="Proteomes" id="UP000029384">
    <property type="component" value="Unassembled WGS sequence"/>
</dbReference>
<reference evidence="2 3" key="1">
    <citation type="submission" date="2014-06" db="EMBL/GenBank/DDBJ databases">
        <authorList>
            <person name="Ngugi D.K."/>
            <person name="Blom J."/>
            <person name="Alam I."/>
            <person name="Rashid M."/>
            <person name="Baalawi W."/>
            <person name="Zhang G."/>
            <person name="Hikmawan T."/>
            <person name="Guan Y."/>
            <person name="Antunes A."/>
            <person name="Siam R."/>
            <person name="El-Dorry H."/>
            <person name="Bajic V."/>
            <person name="Stingl U."/>
        </authorList>
    </citation>
    <scope>NUCLEOTIDE SEQUENCE [LARGE SCALE GENOMIC DNA]</scope>
    <source>
        <strain evidence="2">SCGC AAA799-B03</strain>
    </source>
</reference>
<protein>
    <submittedName>
        <fullName evidence="2">Uncharacterized protein</fullName>
    </submittedName>
</protein>
<evidence type="ECO:0000256" key="1">
    <source>
        <dbReference type="SAM" id="MobiDB-lite"/>
    </source>
</evidence>
<proteinExistence type="predicted"/>